<evidence type="ECO:0000256" key="3">
    <source>
        <dbReference type="ARBA" id="ARBA00022833"/>
    </source>
</evidence>
<evidence type="ECO:0000256" key="1">
    <source>
        <dbReference type="ARBA" id="ARBA00005495"/>
    </source>
</evidence>
<dbReference type="Proteomes" id="UP000640485">
    <property type="component" value="Unassembled WGS sequence"/>
</dbReference>
<reference evidence="6" key="1">
    <citation type="submission" date="2021-01" db="EMBL/GenBank/DDBJ databases">
        <title>Paracoccus amoyensis sp. nov., isolated from the surface seawater along the coast of Xiamen Island, China.</title>
        <authorList>
            <person name="Lyu L."/>
        </authorList>
    </citation>
    <scope>NUCLEOTIDE SEQUENCE</scope>
    <source>
        <strain evidence="6">MJ17</strain>
    </source>
</reference>
<keyword evidence="7" id="KW-1185">Reference proteome</keyword>
<dbReference type="Gene3D" id="3.90.1590.10">
    <property type="entry name" value="glutathione-dependent formaldehyde- activating enzyme (gfa)"/>
    <property type="match status" value="1"/>
</dbReference>
<comment type="caution">
    <text evidence="6">The sequence shown here is derived from an EMBL/GenBank/DDBJ whole genome shotgun (WGS) entry which is preliminary data.</text>
</comment>
<evidence type="ECO:0000256" key="2">
    <source>
        <dbReference type="ARBA" id="ARBA00022723"/>
    </source>
</evidence>
<dbReference type="Pfam" id="PF04828">
    <property type="entry name" value="GFA"/>
    <property type="match status" value="1"/>
</dbReference>
<keyword evidence="4" id="KW-0456">Lyase</keyword>
<name>A0A934SHC2_9RHOB</name>
<gene>
    <name evidence="6" type="ORF">JJJ17_00940</name>
</gene>
<proteinExistence type="inferred from homology"/>
<evidence type="ECO:0000313" key="6">
    <source>
        <dbReference type="EMBL" id="MBK4214483.1"/>
    </source>
</evidence>
<organism evidence="6 7">
    <name type="scientific">Paracoccus caeni</name>
    <dbReference type="NCBI Taxonomy" id="657651"/>
    <lineage>
        <taxon>Bacteria</taxon>
        <taxon>Pseudomonadati</taxon>
        <taxon>Pseudomonadota</taxon>
        <taxon>Alphaproteobacteria</taxon>
        <taxon>Rhodobacterales</taxon>
        <taxon>Paracoccaceae</taxon>
        <taxon>Paracoccus</taxon>
    </lineage>
</organism>
<dbReference type="EMBL" id="JAEPRQ010000001">
    <property type="protein sequence ID" value="MBK4214483.1"/>
    <property type="molecule type" value="Genomic_DNA"/>
</dbReference>
<dbReference type="InterPro" id="IPR011057">
    <property type="entry name" value="Mss4-like_sf"/>
</dbReference>
<sequence>MTSEFTGKCLCGAVSFSGRWADVNLRACHCGQCRRWSGHYWAAASVETLDITGEVRWYRSSKEAQRGFCPTCGSSLFWKPDGAELPEVAAGAIEAPSGLALSGHIYVADKGDYYQIADGLEQWQTY</sequence>
<feature type="domain" description="CENP-V/GFA" evidence="5">
    <location>
        <begin position="5"/>
        <end position="124"/>
    </location>
</feature>
<evidence type="ECO:0000259" key="5">
    <source>
        <dbReference type="PROSITE" id="PS51891"/>
    </source>
</evidence>
<dbReference type="GO" id="GO:0016846">
    <property type="term" value="F:carbon-sulfur lyase activity"/>
    <property type="evidence" value="ECO:0007669"/>
    <property type="project" value="InterPro"/>
</dbReference>
<protein>
    <submittedName>
        <fullName evidence="6">GFA family protein</fullName>
    </submittedName>
</protein>
<dbReference type="InterPro" id="IPR006913">
    <property type="entry name" value="CENP-V/GFA"/>
</dbReference>
<evidence type="ECO:0000313" key="7">
    <source>
        <dbReference type="Proteomes" id="UP000640485"/>
    </source>
</evidence>
<dbReference type="AlphaFoldDB" id="A0A934SHC2"/>
<dbReference type="RefSeq" id="WP_200683131.1">
    <property type="nucleotide sequence ID" value="NZ_JAEPRQ010000001.1"/>
</dbReference>
<dbReference type="GO" id="GO:0046872">
    <property type="term" value="F:metal ion binding"/>
    <property type="evidence" value="ECO:0007669"/>
    <property type="project" value="UniProtKB-KW"/>
</dbReference>
<keyword evidence="3" id="KW-0862">Zinc</keyword>
<accession>A0A934SHC2</accession>
<dbReference type="PANTHER" id="PTHR33337">
    <property type="entry name" value="GFA DOMAIN-CONTAINING PROTEIN"/>
    <property type="match status" value="1"/>
</dbReference>
<comment type="similarity">
    <text evidence="1">Belongs to the Gfa family.</text>
</comment>
<dbReference type="PANTHER" id="PTHR33337:SF40">
    <property type="entry name" value="CENP-V_GFA DOMAIN-CONTAINING PROTEIN-RELATED"/>
    <property type="match status" value="1"/>
</dbReference>
<dbReference type="SUPFAM" id="SSF51316">
    <property type="entry name" value="Mss4-like"/>
    <property type="match status" value="1"/>
</dbReference>
<keyword evidence="2" id="KW-0479">Metal-binding</keyword>
<dbReference type="PROSITE" id="PS51891">
    <property type="entry name" value="CENP_V_GFA"/>
    <property type="match status" value="1"/>
</dbReference>
<evidence type="ECO:0000256" key="4">
    <source>
        <dbReference type="ARBA" id="ARBA00023239"/>
    </source>
</evidence>